<dbReference type="InterPro" id="IPR036412">
    <property type="entry name" value="HAD-like_sf"/>
</dbReference>
<evidence type="ECO:0000256" key="2">
    <source>
        <dbReference type="ARBA" id="ARBA00005135"/>
    </source>
</evidence>
<keyword evidence="5" id="KW-0479">Metal-binding</keyword>
<dbReference type="AlphaFoldDB" id="A0A2P6VSE5"/>
<name>A0A2P6VSE5_9CHLO</name>
<dbReference type="GO" id="GO:0036424">
    <property type="term" value="F:L-phosphoserine phosphatase activity"/>
    <property type="evidence" value="ECO:0007669"/>
    <property type="project" value="TreeGrafter"/>
</dbReference>
<comment type="pathway">
    <text evidence="2">Amino-acid biosynthesis; L-serine biosynthesis; L-serine from 3-phospho-D-glycerate: step 3/3.</text>
</comment>
<dbReference type="GO" id="GO:0000287">
    <property type="term" value="F:magnesium ion binding"/>
    <property type="evidence" value="ECO:0007669"/>
    <property type="project" value="TreeGrafter"/>
</dbReference>
<evidence type="ECO:0000256" key="9">
    <source>
        <dbReference type="SAM" id="MobiDB-lite"/>
    </source>
</evidence>
<keyword evidence="4" id="KW-0028">Amino-acid biosynthesis</keyword>
<dbReference type="Pfam" id="PF00702">
    <property type="entry name" value="Hydrolase"/>
    <property type="match status" value="1"/>
</dbReference>
<keyword evidence="7" id="KW-0460">Magnesium</keyword>
<dbReference type="SUPFAM" id="SSF56784">
    <property type="entry name" value="HAD-like"/>
    <property type="match status" value="1"/>
</dbReference>
<sequence>MLSWTAAAVAPAVSQARPSIHTRVQATPPAQRPEQQKTGTLAAAAASAAAPSTRGSGARQQHWRCRNVVDGAASMTVTSSSDVDDGPALSTARAEAAAAGVQLQPTPELLDLLRHANAFTFDVDSTFCADESIDEIAAFLGVGEQVAALTAQAMGGSVLFQDALASRLGVMHPSRENLESFLAGHPPKISPGIPQLVAALRVAGKQVFLVSGGFRIVIHPIAESLGIPVENVFANNILFDHDGAYDGFDPAEFTSSSGGKREAVQHIKQAHGFSKVVMVGDGITDFEARAEGGADAFIGYGGVVYRENVAKLSDWYVFSIADITAALQQATTALSAR</sequence>
<dbReference type="GO" id="GO:0009507">
    <property type="term" value="C:chloroplast"/>
    <property type="evidence" value="ECO:0007669"/>
    <property type="project" value="TreeGrafter"/>
</dbReference>
<evidence type="ECO:0000256" key="7">
    <source>
        <dbReference type="ARBA" id="ARBA00022842"/>
    </source>
</evidence>
<dbReference type="InterPro" id="IPR023214">
    <property type="entry name" value="HAD_sf"/>
</dbReference>
<dbReference type="InterPro" id="IPR050582">
    <property type="entry name" value="HAD-like_SerB"/>
</dbReference>
<evidence type="ECO:0000256" key="5">
    <source>
        <dbReference type="ARBA" id="ARBA00022723"/>
    </source>
</evidence>
<proteinExistence type="predicted"/>
<evidence type="ECO:0000256" key="3">
    <source>
        <dbReference type="ARBA" id="ARBA00012640"/>
    </source>
</evidence>
<evidence type="ECO:0000256" key="8">
    <source>
        <dbReference type="ARBA" id="ARBA00023299"/>
    </source>
</evidence>
<dbReference type="GO" id="GO:0006564">
    <property type="term" value="P:L-serine biosynthetic process"/>
    <property type="evidence" value="ECO:0007669"/>
    <property type="project" value="UniProtKB-KW"/>
</dbReference>
<feature type="compositionally biased region" description="Low complexity" evidence="9">
    <location>
        <begin position="38"/>
        <end position="58"/>
    </location>
</feature>
<comment type="cofactor">
    <cofactor evidence="1">
        <name>Mg(2+)</name>
        <dbReference type="ChEBI" id="CHEBI:18420"/>
    </cofactor>
</comment>
<dbReference type="STRING" id="554055.A0A2P6VSE5"/>
<accession>A0A2P6VSE5</accession>
<dbReference type="PANTHER" id="PTHR43344">
    <property type="entry name" value="PHOSPHOSERINE PHOSPHATASE"/>
    <property type="match status" value="1"/>
</dbReference>
<gene>
    <name evidence="10" type="primary">g407</name>
    <name evidence="10" type="ORF">C2E20_0407</name>
</gene>
<dbReference type="EC" id="3.1.3.3" evidence="3"/>
<keyword evidence="8" id="KW-0718">Serine biosynthesis</keyword>
<organism evidence="10 11">
    <name type="scientific">Micractinium conductrix</name>
    <dbReference type="NCBI Taxonomy" id="554055"/>
    <lineage>
        <taxon>Eukaryota</taxon>
        <taxon>Viridiplantae</taxon>
        <taxon>Chlorophyta</taxon>
        <taxon>core chlorophytes</taxon>
        <taxon>Trebouxiophyceae</taxon>
        <taxon>Chlorellales</taxon>
        <taxon>Chlorellaceae</taxon>
        <taxon>Chlorella clade</taxon>
        <taxon>Micractinium</taxon>
    </lineage>
</organism>
<reference evidence="10 11" key="1">
    <citation type="journal article" date="2018" name="Plant J.">
        <title>Genome sequences of Chlorella sorokiniana UTEX 1602 and Micractinium conductrix SAG 241.80: implications to maltose excretion by a green alga.</title>
        <authorList>
            <person name="Arriola M.B."/>
            <person name="Velmurugan N."/>
            <person name="Zhang Y."/>
            <person name="Plunkett M.H."/>
            <person name="Hondzo H."/>
            <person name="Barney B.M."/>
        </authorList>
    </citation>
    <scope>NUCLEOTIDE SEQUENCE [LARGE SCALE GENOMIC DNA]</scope>
    <source>
        <strain evidence="10 11">SAG 241.80</strain>
    </source>
</reference>
<evidence type="ECO:0000313" key="11">
    <source>
        <dbReference type="Proteomes" id="UP000239649"/>
    </source>
</evidence>
<keyword evidence="11" id="KW-1185">Reference proteome</keyword>
<dbReference type="CDD" id="cd04309">
    <property type="entry name" value="HAD_PSP_eu"/>
    <property type="match status" value="1"/>
</dbReference>
<feature type="region of interest" description="Disordered" evidence="9">
    <location>
        <begin position="14"/>
        <end position="62"/>
    </location>
</feature>
<dbReference type="PANTHER" id="PTHR43344:SF2">
    <property type="entry name" value="PHOSPHOSERINE PHOSPHATASE"/>
    <property type="match status" value="1"/>
</dbReference>
<evidence type="ECO:0000313" key="10">
    <source>
        <dbReference type="EMBL" id="PSC77028.1"/>
    </source>
</evidence>
<keyword evidence="6" id="KW-0378">Hydrolase</keyword>
<evidence type="ECO:0000256" key="4">
    <source>
        <dbReference type="ARBA" id="ARBA00022605"/>
    </source>
</evidence>
<dbReference type="Proteomes" id="UP000239649">
    <property type="component" value="Unassembled WGS sequence"/>
</dbReference>
<dbReference type="Gene3D" id="3.40.50.1000">
    <property type="entry name" value="HAD superfamily/HAD-like"/>
    <property type="match status" value="1"/>
</dbReference>
<dbReference type="OrthoDB" id="27226at2759"/>
<evidence type="ECO:0000256" key="1">
    <source>
        <dbReference type="ARBA" id="ARBA00001946"/>
    </source>
</evidence>
<dbReference type="NCBIfam" id="TIGR01488">
    <property type="entry name" value="HAD-SF-IB"/>
    <property type="match status" value="1"/>
</dbReference>
<dbReference type="Gene3D" id="1.10.150.210">
    <property type="entry name" value="Phosphoserine phosphatase, domain 2"/>
    <property type="match status" value="1"/>
</dbReference>
<dbReference type="EMBL" id="LHPF02000001">
    <property type="protein sequence ID" value="PSC77028.1"/>
    <property type="molecule type" value="Genomic_DNA"/>
</dbReference>
<protein>
    <recommendedName>
        <fullName evidence="3">phosphoserine phosphatase</fullName>
        <ecNumber evidence="3">3.1.3.3</ecNumber>
    </recommendedName>
</protein>
<evidence type="ECO:0000256" key="6">
    <source>
        <dbReference type="ARBA" id="ARBA00022801"/>
    </source>
</evidence>
<comment type="caution">
    <text evidence="10">The sequence shown here is derived from an EMBL/GenBank/DDBJ whole genome shotgun (WGS) entry which is preliminary data.</text>
</comment>